<evidence type="ECO:0000313" key="2">
    <source>
        <dbReference type="Proteomes" id="UP000015104"/>
    </source>
</evidence>
<keyword evidence="2" id="KW-1185">Reference proteome</keyword>
<reference evidence="2" key="1">
    <citation type="submission" date="2011-08" db="EMBL/GenBank/DDBJ databases">
        <authorList>
            <person name="Rombauts S."/>
        </authorList>
    </citation>
    <scope>NUCLEOTIDE SEQUENCE</scope>
    <source>
        <strain evidence="2">London</strain>
    </source>
</reference>
<accession>T1KSQ8</accession>
<dbReference type="HOGENOM" id="CLU_463323_0_0_1"/>
<dbReference type="EMBL" id="CAEY01000508">
    <property type="status" value="NOT_ANNOTATED_CDS"/>
    <property type="molecule type" value="Genomic_DNA"/>
</dbReference>
<evidence type="ECO:0000313" key="1">
    <source>
        <dbReference type="EnsemblMetazoa" id="tetur20g00490.1"/>
    </source>
</evidence>
<proteinExistence type="predicted"/>
<evidence type="ECO:0008006" key="3">
    <source>
        <dbReference type="Google" id="ProtNLM"/>
    </source>
</evidence>
<dbReference type="EnsemblMetazoa" id="tetur20g00490.1">
    <property type="protein sequence ID" value="tetur20g00490.1"/>
    <property type="gene ID" value="tetur20g00490"/>
</dbReference>
<organism evidence="1 2">
    <name type="scientific">Tetranychus urticae</name>
    <name type="common">Two-spotted spider mite</name>
    <dbReference type="NCBI Taxonomy" id="32264"/>
    <lineage>
        <taxon>Eukaryota</taxon>
        <taxon>Metazoa</taxon>
        <taxon>Ecdysozoa</taxon>
        <taxon>Arthropoda</taxon>
        <taxon>Chelicerata</taxon>
        <taxon>Arachnida</taxon>
        <taxon>Acari</taxon>
        <taxon>Acariformes</taxon>
        <taxon>Trombidiformes</taxon>
        <taxon>Prostigmata</taxon>
        <taxon>Eleutherengona</taxon>
        <taxon>Raphignathae</taxon>
        <taxon>Tetranychoidea</taxon>
        <taxon>Tetranychidae</taxon>
        <taxon>Tetranychus</taxon>
    </lineage>
</organism>
<dbReference type="Proteomes" id="UP000015104">
    <property type="component" value="Unassembled WGS sequence"/>
</dbReference>
<reference evidence="1" key="2">
    <citation type="submission" date="2015-06" db="UniProtKB">
        <authorList>
            <consortium name="EnsemblMetazoa"/>
        </authorList>
    </citation>
    <scope>IDENTIFICATION</scope>
</reference>
<dbReference type="Gene3D" id="2.30.30.140">
    <property type="match status" value="1"/>
</dbReference>
<name>T1KSQ8_TETUR</name>
<protein>
    <recommendedName>
        <fullName evidence="3">Tudor domain-containing protein</fullName>
    </recommendedName>
</protein>
<dbReference type="AlphaFoldDB" id="T1KSQ8"/>
<sequence length="528" mass="60317">MSTLKCELCDADGSENYRIHSCFVIFCLQCSSGGRCKKCNHPFENCLEITAKKCVFYNVCKSLAVFSCSCKNQLLCDHDYYQTHQGSVSCSKELLSTFVQDKCEKCKMFIVSYIGPLKICAGCWKETADVERHNYIDVKEDSMKKIDNSLDQNAQESINGKNAIIRYNLRQFEIIVSKIKQFQQEFISSCDDNFNATLKRINNVTTSSTGVQYLKFAVANQQIALESVLARIEEWKKINAFLHEFPAIKFKEVTDTNGFSKFEISVETVNVDSIENCDSDMFNASVPITSPASSMAMSIGSGESSVLSYPAHCSKQPLQMLPTEERDWIKTKLTFFRDPFWIYVVDPEYMASRDQTLEILANDPILVQDFYRKKRYLKRAVCLGTRNNKIHSVYVQFLDYGNKCWVAESDMFDIPHIYEINITVQLVKMTGIAPISRFCFLKVEQEQMRDFIENNLVLIEKVIKIKPIARTNSEGTFCQFRAKIGDDEKDLSEMLIALGFDHTCSYCGQRHSVGGCTILKDELKKAKL</sequence>